<gene>
    <name evidence="2" type="ORF">EUX98_g9257</name>
</gene>
<organism evidence="2 3">
    <name type="scientific">Antrodiella citrinella</name>
    <dbReference type="NCBI Taxonomy" id="2447956"/>
    <lineage>
        <taxon>Eukaryota</taxon>
        <taxon>Fungi</taxon>
        <taxon>Dikarya</taxon>
        <taxon>Basidiomycota</taxon>
        <taxon>Agaricomycotina</taxon>
        <taxon>Agaricomycetes</taxon>
        <taxon>Polyporales</taxon>
        <taxon>Steccherinaceae</taxon>
        <taxon>Antrodiella</taxon>
    </lineage>
</organism>
<keyword evidence="3" id="KW-1185">Reference proteome</keyword>
<feature type="compositionally biased region" description="Polar residues" evidence="1">
    <location>
        <begin position="425"/>
        <end position="437"/>
    </location>
</feature>
<feature type="region of interest" description="Disordered" evidence="1">
    <location>
        <begin position="388"/>
        <end position="443"/>
    </location>
</feature>
<proteinExistence type="predicted"/>
<evidence type="ECO:0000313" key="2">
    <source>
        <dbReference type="EMBL" id="THH16700.1"/>
    </source>
</evidence>
<evidence type="ECO:0000313" key="3">
    <source>
        <dbReference type="Proteomes" id="UP000308730"/>
    </source>
</evidence>
<dbReference type="Proteomes" id="UP000308730">
    <property type="component" value="Unassembled WGS sequence"/>
</dbReference>
<name>A0A4S4M1R3_9APHY</name>
<sequence>MELLRDLKDLQQTVGTLADTIQSSFMFTLDLQSPNMVIVEIARSFGGWDSLLGEHKWNEFLRNPTPDERDRVSQIFYCTLASGQEVRDHGWLCKDVQSEWFQGSEWTPDNQYEIIYDASEPVINAAPSRRIIIRSYPMTSYCPLPVEDKTRAKLCRPLPVKSFPLPPPPPRLPPVGSQEWQALKEQKTKNVPALPVLQDAWASDAARRTSATGFSVAGPARIIRPLVSGSVRPLPSALSRNLSPPSGVTPPGLDITVLSPLVIPSGFDHISQVSASGLMVNNSPPGLTLVSAASSSSGHHLTPGAGDTHTHGEKHAHPLAALSLNEEADEGPAPEPVFEWAGYTFNEDVGVTKEPSIECMEHGNSCPKMCTQYQAQKREIRRMKDAADRLAEKDRKEAEKEKRIQSKTNWGNDARKTKYNILPQRKTQPLGTNQTAVDSRRGM</sequence>
<dbReference type="AlphaFoldDB" id="A0A4S4M1R3"/>
<feature type="compositionally biased region" description="Basic and acidic residues" evidence="1">
    <location>
        <begin position="388"/>
        <end position="404"/>
    </location>
</feature>
<accession>A0A4S4M1R3</accession>
<dbReference type="EMBL" id="SGPM01000710">
    <property type="protein sequence ID" value="THH16700.1"/>
    <property type="molecule type" value="Genomic_DNA"/>
</dbReference>
<feature type="region of interest" description="Disordered" evidence="1">
    <location>
        <begin position="291"/>
        <end position="315"/>
    </location>
</feature>
<comment type="caution">
    <text evidence="2">The sequence shown here is derived from an EMBL/GenBank/DDBJ whole genome shotgun (WGS) entry which is preliminary data.</text>
</comment>
<reference evidence="2 3" key="1">
    <citation type="submission" date="2019-02" db="EMBL/GenBank/DDBJ databases">
        <title>Genome sequencing of the rare red list fungi Antrodiella citrinella (Flaviporus citrinellus).</title>
        <authorList>
            <person name="Buettner E."/>
            <person name="Kellner H."/>
        </authorList>
    </citation>
    <scope>NUCLEOTIDE SEQUENCE [LARGE SCALE GENOMIC DNA]</scope>
    <source>
        <strain evidence="2 3">DSM 108506</strain>
    </source>
</reference>
<dbReference type="OrthoDB" id="3243413at2759"/>
<protein>
    <submittedName>
        <fullName evidence="2">Uncharacterized protein</fullName>
    </submittedName>
</protein>
<evidence type="ECO:0000256" key="1">
    <source>
        <dbReference type="SAM" id="MobiDB-lite"/>
    </source>
</evidence>